<evidence type="ECO:0000256" key="6">
    <source>
        <dbReference type="ARBA" id="ARBA00031445"/>
    </source>
</evidence>
<dbReference type="Gene3D" id="3.40.50.11720">
    <property type="entry name" value="3-Deoxy-D-manno-octulosonic-acid transferase, N-terminal domain"/>
    <property type="match status" value="1"/>
</dbReference>
<comment type="caution">
    <text evidence="10">The sequence shown here is derived from an EMBL/GenBank/DDBJ whole genome shotgun (WGS) entry which is preliminary data.</text>
</comment>
<dbReference type="RefSeq" id="WP_249710763.1">
    <property type="nucleotide sequence ID" value="NZ_JAMFMB010000017.1"/>
</dbReference>
<keyword evidence="8" id="KW-0448">Lipopolysaccharide biosynthesis</keyword>
<dbReference type="EMBL" id="JAMFMB010000017">
    <property type="protein sequence ID" value="MCL6284657.1"/>
    <property type="molecule type" value="Genomic_DNA"/>
</dbReference>
<evidence type="ECO:0000256" key="4">
    <source>
        <dbReference type="ARBA" id="ARBA00019077"/>
    </source>
</evidence>
<evidence type="ECO:0000256" key="8">
    <source>
        <dbReference type="RuleBase" id="RU365103"/>
    </source>
</evidence>
<evidence type="ECO:0000259" key="9">
    <source>
        <dbReference type="Pfam" id="PF04413"/>
    </source>
</evidence>
<evidence type="ECO:0000313" key="10">
    <source>
        <dbReference type="EMBL" id="MCL6284657.1"/>
    </source>
</evidence>
<comment type="similarity">
    <text evidence="8">Belongs to the glycosyltransferase group 1 family.</text>
</comment>
<keyword evidence="5 8" id="KW-0808">Transferase</keyword>
<keyword evidence="11" id="KW-1185">Reference proteome</keyword>
<comment type="function">
    <text evidence="1 8">Involved in lipopolysaccharide (LPS) biosynthesis. Catalyzes the transfer of 3-deoxy-D-manno-octulosonate (Kdo) residue(s) from CMP-Kdo to lipid IV(A), the tetraacyldisaccharide-1,4'-bisphosphate precursor of lipid A.</text>
</comment>
<comment type="catalytic activity">
    <reaction evidence="7 8">
        <text>lipid IVA (E. coli) + CMP-3-deoxy-beta-D-manno-octulosonate = alpha-Kdo-(2-&gt;6)-lipid IVA (E. coli) + CMP + H(+)</text>
        <dbReference type="Rhea" id="RHEA:28066"/>
        <dbReference type="ChEBI" id="CHEBI:15378"/>
        <dbReference type="ChEBI" id="CHEBI:58603"/>
        <dbReference type="ChEBI" id="CHEBI:60364"/>
        <dbReference type="ChEBI" id="CHEBI:60377"/>
        <dbReference type="ChEBI" id="CHEBI:85987"/>
        <dbReference type="EC" id="2.4.99.12"/>
    </reaction>
</comment>
<accession>A0ABT0Q5E5</accession>
<dbReference type="Pfam" id="PF04413">
    <property type="entry name" value="Glycos_transf_N"/>
    <property type="match status" value="1"/>
</dbReference>
<reference evidence="10" key="1">
    <citation type="submission" date="2022-05" db="EMBL/GenBank/DDBJ databases">
        <authorList>
            <person name="Park J.-S."/>
        </authorList>
    </citation>
    <scope>NUCLEOTIDE SEQUENCE</scope>
    <source>
        <strain evidence="10">2012CJ41-6</strain>
    </source>
</reference>
<evidence type="ECO:0000256" key="7">
    <source>
        <dbReference type="ARBA" id="ARBA00049183"/>
    </source>
</evidence>
<dbReference type="InterPro" id="IPR039901">
    <property type="entry name" value="Kdotransferase"/>
</dbReference>
<dbReference type="GO" id="GO:0016740">
    <property type="term" value="F:transferase activity"/>
    <property type="evidence" value="ECO:0007669"/>
    <property type="project" value="UniProtKB-KW"/>
</dbReference>
<dbReference type="EC" id="2.4.99.12" evidence="3 8"/>
<evidence type="ECO:0000313" key="11">
    <source>
        <dbReference type="Proteomes" id="UP001203880"/>
    </source>
</evidence>
<evidence type="ECO:0000256" key="1">
    <source>
        <dbReference type="ARBA" id="ARBA00003394"/>
    </source>
</evidence>
<dbReference type="Proteomes" id="UP001203880">
    <property type="component" value="Unassembled WGS sequence"/>
</dbReference>
<evidence type="ECO:0000256" key="3">
    <source>
        <dbReference type="ARBA" id="ARBA00012621"/>
    </source>
</evidence>
<evidence type="ECO:0000256" key="2">
    <source>
        <dbReference type="ARBA" id="ARBA00004713"/>
    </source>
</evidence>
<dbReference type="InterPro" id="IPR038107">
    <property type="entry name" value="Glycos_transf_N_sf"/>
</dbReference>
<keyword evidence="8" id="KW-1003">Cell membrane</keyword>
<organism evidence="10 11">
    <name type="scientific">Ruegeria spongiae</name>
    <dbReference type="NCBI Taxonomy" id="2942209"/>
    <lineage>
        <taxon>Bacteria</taxon>
        <taxon>Pseudomonadati</taxon>
        <taxon>Pseudomonadota</taxon>
        <taxon>Alphaproteobacteria</taxon>
        <taxon>Rhodobacterales</taxon>
        <taxon>Roseobacteraceae</taxon>
        <taxon>Ruegeria</taxon>
    </lineage>
</organism>
<sequence>MARSLSLAAYRVLSWRGGPVPEGELPPRPRGELLWVHVTTRNRFTVLAEMCRRLLAQRPELHVLFTAPTENEIRAWGGVGANMIALPSDQPTAARAFLDHWQPDMCLWAGGGLQPNLISSAATRQVALVLLDVNEAELTLRKHQWMPDLMRTTLECFESILASGERAARDIRRLGVVGSKVSVSAELRASPNPTPWPEEELVKTTQLLAGRPVWLSAWTQKSEFPYVETAHRNALRLLHRLLLVLHVANPKESQALRTQLEAAGLRCADWDAGDEIEDNIQVVLTAEPDDLGLWYRIAPLTFMGSSLVSGAGGRDPLTAVALGSAVLHGPNIGTQRSSYVRLAAAGAAQSVKDATALADGIVRLLSPDHAAEMALAGWQVVTEGAQLTDQLIDLIQDKLDESRPDHARA</sequence>
<evidence type="ECO:0000256" key="5">
    <source>
        <dbReference type="ARBA" id="ARBA00022679"/>
    </source>
</evidence>
<dbReference type="Gene3D" id="3.40.50.2000">
    <property type="entry name" value="Glycogen Phosphorylase B"/>
    <property type="match status" value="1"/>
</dbReference>
<comment type="pathway">
    <text evidence="2 8">Bacterial outer membrane biogenesis; LPS core biosynthesis.</text>
</comment>
<gene>
    <name evidence="10" type="ORF">M3P21_14060</name>
</gene>
<protein>
    <recommendedName>
        <fullName evidence="4 8">3-deoxy-D-manno-octulosonic acid transferase</fullName>
        <shortName evidence="8">Kdo transferase</shortName>
        <ecNumber evidence="3 8">2.4.99.12</ecNumber>
    </recommendedName>
    <alternativeName>
        <fullName evidence="6 8">Lipid IV(A) 3-deoxy-D-manno-octulosonic acid transferase</fullName>
    </alternativeName>
</protein>
<proteinExistence type="inferred from homology"/>
<comment type="subcellular location">
    <subcellularLocation>
        <location evidence="8">Cell membrane</location>
    </subcellularLocation>
</comment>
<feature type="domain" description="3-deoxy-D-manno-octulosonic-acid transferase N-terminal" evidence="9">
    <location>
        <begin position="28"/>
        <end position="188"/>
    </location>
</feature>
<dbReference type="PANTHER" id="PTHR42755:SF1">
    <property type="entry name" value="3-DEOXY-D-MANNO-OCTULOSONIC ACID TRANSFERASE, MITOCHONDRIAL-RELATED"/>
    <property type="match status" value="1"/>
</dbReference>
<dbReference type="InterPro" id="IPR007507">
    <property type="entry name" value="Glycos_transf_N"/>
</dbReference>
<keyword evidence="8" id="KW-0472">Membrane</keyword>
<name>A0ABT0Q5E5_9RHOB</name>
<dbReference type="PANTHER" id="PTHR42755">
    <property type="entry name" value="3-DEOXY-MANNO-OCTULOSONATE CYTIDYLYLTRANSFERASE"/>
    <property type="match status" value="1"/>
</dbReference>